<evidence type="ECO:0000313" key="1">
    <source>
        <dbReference type="EMBL" id="KAI3792686.1"/>
    </source>
</evidence>
<reference evidence="1 2" key="2">
    <citation type="journal article" date="2022" name="Mol. Ecol. Resour.">
        <title>The genomes of chicory, endive, great burdock and yacon provide insights into Asteraceae paleo-polyploidization history and plant inulin production.</title>
        <authorList>
            <person name="Fan W."/>
            <person name="Wang S."/>
            <person name="Wang H."/>
            <person name="Wang A."/>
            <person name="Jiang F."/>
            <person name="Liu H."/>
            <person name="Zhao H."/>
            <person name="Xu D."/>
            <person name="Zhang Y."/>
        </authorList>
    </citation>
    <scope>NUCLEOTIDE SEQUENCE [LARGE SCALE GENOMIC DNA]</scope>
    <source>
        <strain evidence="2">cv. Punajuju</strain>
        <tissue evidence="1">Leaves</tissue>
    </source>
</reference>
<proteinExistence type="predicted"/>
<evidence type="ECO:0000313" key="2">
    <source>
        <dbReference type="Proteomes" id="UP001055811"/>
    </source>
</evidence>
<name>A0ACB9HBP9_CICIN</name>
<accession>A0ACB9HBP9</accession>
<organism evidence="1 2">
    <name type="scientific">Cichorium intybus</name>
    <name type="common">Chicory</name>
    <dbReference type="NCBI Taxonomy" id="13427"/>
    <lineage>
        <taxon>Eukaryota</taxon>
        <taxon>Viridiplantae</taxon>
        <taxon>Streptophyta</taxon>
        <taxon>Embryophyta</taxon>
        <taxon>Tracheophyta</taxon>
        <taxon>Spermatophyta</taxon>
        <taxon>Magnoliopsida</taxon>
        <taxon>eudicotyledons</taxon>
        <taxon>Gunneridae</taxon>
        <taxon>Pentapetalae</taxon>
        <taxon>asterids</taxon>
        <taxon>campanulids</taxon>
        <taxon>Asterales</taxon>
        <taxon>Asteraceae</taxon>
        <taxon>Cichorioideae</taxon>
        <taxon>Cichorieae</taxon>
        <taxon>Cichoriinae</taxon>
        <taxon>Cichorium</taxon>
    </lineage>
</organism>
<keyword evidence="2" id="KW-1185">Reference proteome</keyword>
<dbReference type="EMBL" id="CM042009">
    <property type="protein sequence ID" value="KAI3792686.1"/>
    <property type="molecule type" value="Genomic_DNA"/>
</dbReference>
<sequence length="571" mass="63092">MKLEEDSTVSTGLPTRERKIVKAKSSEGVKHRNGGCEEPMLKIEEDWKKHVKIRRDPAVLVGFRLILVNHNDEGLFFDRRRICSRCVHCGSLVFQFQCDCPGRKIEKSNVEKDKFAPRFDGLRFIETLVTAHRNCSRCHLAYLEQYHHFRPLAVHSSMELLITHLLHFTALIFLLFSGELVVVVSSIGINYGQIANNLPPPEKVVPLVKSIGANRVKLYDADPDVLKAFANTNVEFIVGLGNEYLPKMQDPAAAQLWVKTNVQPYLPATKITSIAVGNEVLTFNDTSLSGCLLPAMQSIHTALINLKLDRQVTVTTAHSLAILETSYPPSSGAFREDLKGCLSPILDFLSKTCSPFLINAYPFFAYKANPKQISLDFVLFQPNDGIVDPGNNLHYDNMLFAQIDAVYAALGSLGYKKLPVQISETGWPSKGDDDEVGATTENAKKYNGNLLKLVSQKKGTPAMPNYDLNIFVFAMFNENLKPGPTSERNYGLFKPDGTPAYGLGFSGISTGGNSGHNNSGTNTPPSYLLPPENPNNGYMSISAAESLVWRRSIRILSAMGLISLGYHLSLP</sequence>
<comment type="caution">
    <text evidence="1">The sequence shown here is derived from an EMBL/GenBank/DDBJ whole genome shotgun (WGS) entry which is preliminary data.</text>
</comment>
<protein>
    <submittedName>
        <fullName evidence="1">Uncharacterized protein</fullName>
    </submittedName>
</protein>
<reference evidence="2" key="1">
    <citation type="journal article" date="2022" name="Mol. Ecol. Resour.">
        <title>The genomes of chicory, endive, great burdock and yacon provide insights into Asteraceae palaeo-polyploidization history and plant inulin production.</title>
        <authorList>
            <person name="Fan W."/>
            <person name="Wang S."/>
            <person name="Wang H."/>
            <person name="Wang A."/>
            <person name="Jiang F."/>
            <person name="Liu H."/>
            <person name="Zhao H."/>
            <person name="Xu D."/>
            <person name="Zhang Y."/>
        </authorList>
    </citation>
    <scope>NUCLEOTIDE SEQUENCE [LARGE SCALE GENOMIC DNA]</scope>
    <source>
        <strain evidence="2">cv. Punajuju</strain>
    </source>
</reference>
<dbReference type="Proteomes" id="UP001055811">
    <property type="component" value="Linkage Group LG01"/>
</dbReference>
<gene>
    <name evidence="1" type="ORF">L2E82_06574</name>
</gene>